<evidence type="ECO:0000313" key="1">
    <source>
        <dbReference type="EMBL" id="KAK4096318.1"/>
    </source>
</evidence>
<reference evidence="1" key="2">
    <citation type="submission" date="2023-05" db="EMBL/GenBank/DDBJ databases">
        <authorList>
            <consortium name="Lawrence Berkeley National Laboratory"/>
            <person name="Steindorff A."/>
            <person name="Hensen N."/>
            <person name="Bonometti L."/>
            <person name="Westerberg I."/>
            <person name="Brannstrom I.O."/>
            <person name="Guillou S."/>
            <person name="Cros-Aarteil S."/>
            <person name="Calhoun S."/>
            <person name="Haridas S."/>
            <person name="Kuo A."/>
            <person name="Mondo S."/>
            <person name="Pangilinan J."/>
            <person name="Riley R."/>
            <person name="Labutti K."/>
            <person name="Andreopoulos B."/>
            <person name="Lipzen A."/>
            <person name="Chen C."/>
            <person name="Yanf M."/>
            <person name="Daum C."/>
            <person name="Ng V."/>
            <person name="Clum A."/>
            <person name="Ohm R."/>
            <person name="Martin F."/>
            <person name="Silar P."/>
            <person name="Natvig D."/>
            <person name="Lalanne C."/>
            <person name="Gautier V."/>
            <person name="Ament-Velasquez S.L."/>
            <person name="Kruys A."/>
            <person name="Hutchinson M.I."/>
            <person name="Powell A.J."/>
            <person name="Barry K."/>
            <person name="Miller A.N."/>
            <person name="Grigoriev I.V."/>
            <person name="Debuchy R."/>
            <person name="Gladieux P."/>
            <person name="Thoren M.H."/>
            <person name="Johannesson H."/>
        </authorList>
    </citation>
    <scope>NUCLEOTIDE SEQUENCE</scope>
    <source>
        <strain evidence="1">CBS 757.83</strain>
    </source>
</reference>
<dbReference type="Proteomes" id="UP001305647">
    <property type="component" value="Unassembled WGS sequence"/>
</dbReference>
<sequence>MLAREDGRACRRAKREGLGGAVRTRLALGPPACWRGVVLCSAPPSVPPAACLRCKPWKHNPHARVTTTKRRKPWRALLYT</sequence>
<comment type="caution">
    <text evidence="1">The sequence shown here is derived from an EMBL/GenBank/DDBJ whole genome shotgun (WGS) entry which is preliminary data.</text>
</comment>
<dbReference type="AlphaFoldDB" id="A0AAN6PRD2"/>
<proteinExistence type="predicted"/>
<protein>
    <submittedName>
        <fullName evidence="1">Uncharacterized protein</fullName>
    </submittedName>
</protein>
<name>A0AAN6PRD2_9PEZI</name>
<reference evidence="1" key="1">
    <citation type="journal article" date="2023" name="Mol. Phylogenet. Evol.">
        <title>Genome-scale phylogeny and comparative genomics of the fungal order Sordariales.</title>
        <authorList>
            <person name="Hensen N."/>
            <person name="Bonometti L."/>
            <person name="Westerberg I."/>
            <person name="Brannstrom I.O."/>
            <person name="Guillou S."/>
            <person name="Cros-Aarteil S."/>
            <person name="Calhoun S."/>
            <person name="Haridas S."/>
            <person name="Kuo A."/>
            <person name="Mondo S."/>
            <person name="Pangilinan J."/>
            <person name="Riley R."/>
            <person name="LaButti K."/>
            <person name="Andreopoulos B."/>
            <person name="Lipzen A."/>
            <person name="Chen C."/>
            <person name="Yan M."/>
            <person name="Daum C."/>
            <person name="Ng V."/>
            <person name="Clum A."/>
            <person name="Steindorff A."/>
            <person name="Ohm R.A."/>
            <person name="Martin F."/>
            <person name="Silar P."/>
            <person name="Natvig D.O."/>
            <person name="Lalanne C."/>
            <person name="Gautier V."/>
            <person name="Ament-Velasquez S.L."/>
            <person name="Kruys A."/>
            <person name="Hutchinson M.I."/>
            <person name="Powell A.J."/>
            <person name="Barry K."/>
            <person name="Miller A.N."/>
            <person name="Grigoriev I.V."/>
            <person name="Debuchy R."/>
            <person name="Gladieux P."/>
            <person name="Hiltunen Thoren M."/>
            <person name="Johannesson H."/>
        </authorList>
    </citation>
    <scope>NUCLEOTIDE SEQUENCE</scope>
    <source>
        <strain evidence="1">CBS 757.83</strain>
    </source>
</reference>
<organism evidence="1 2">
    <name type="scientific">Parathielavia hyrcaniae</name>
    <dbReference type="NCBI Taxonomy" id="113614"/>
    <lineage>
        <taxon>Eukaryota</taxon>
        <taxon>Fungi</taxon>
        <taxon>Dikarya</taxon>
        <taxon>Ascomycota</taxon>
        <taxon>Pezizomycotina</taxon>
        <taxon>Sordariomycetes</taxon>
        <taxon>Sordariomycetidae</taxon>
        <taxon>Sordariales</taxon>
        <taxon>Chaetomiaceae</taxon>
        <taxon>Parathielavia</taxon>
    </lineage>
</organism>
<accession>A0AAN6PRD2</accession>
<keyword evidence="2" id="KW-1185">Reference proteome</keyword>
<gene>
    <name evidence="1" type="ORF">N658DRAFT_364868</name>
</gene>
<dbReference type="EMBL" id="MU863721">
    <property type="protein sequence ID" value="KAK4096318.1"/>
    <property type="molecule type" value="Genomic_DNA"/>
</dbReference>
<evidence type="ECO:0000313" key="2">
    <source>
        <dbReference type="Proteomes" id="UP001305647"/>
    </source>
</evidence>